<dbReference type="AlphaFoldDB" id="A0A5T1VFS4"/>
<dbReference type="EMBL" id="AACPCW010000021">
    <property type="protein sequence ID" value="EAL5415481.1"/>
    <property type="molecule type" value="Genomic_DNA"/>
</dbReference>
<evidence type="ECO:0000313" key="1">
    <source>
        <dbReference type="EMBL" id="EAL3735735.1"/>
    </source>
</evidence>
<dbReference type="EMBL" id="AACNRY010000016">
    <property type="protein sequence ID" value="EAL3735735.1"/>
    <property type="molecule type" value="Genomic_DNA"/>
</dbReference>
<reference evidence="2" key="2">
    <citation type="submission" date="2018-06" db="EMBL/GenBank/DDBJ databases">
        <authorList>
            <consortium name="PulseNet: The National Subtyping Network for Foodborne Disease Surveillance"/>
            <person name="Tarr C.L."/>
            <person name="Trees E."/>
            <person name="Katz L.S."/>
            <person name="Carleton-Romer H.A."/>
            <person name="Stroika S."/>
            <person name="Kucerova Z."/>
            <person name="Roache K.F."/>
            <person name="Sabol A.L."/>
            <person name="Besser J."/>
            <person name="Gerner-Smidt P."/>
        </authorList>
    </citation>
    <scope>NUCLEOTIDE SEQUENCE</scope>
    <source>
        <strain evidence="2">PNUSAC002578</strain>
    </source>
</reference>
<reference evidence="1 3" key="1">
    <citation type="submission" date="2018-05" db="EMBL/GenBank/DDBJ databases">
        <authorList>
            <consortium name="NARMS: The National Antimicrobial Resistance Monitoring System"/>
        </authorList>
    </citation>
    <scope>NUCLEOTIDE SEQUENCE [LARGE SCALE GENOMIC DNA]</scope>
    <source>
        <strain evidence="1 3">FSIS1607212</strain>
    </source>
</reference>
<evidence type="ECO:0008006" key="4">
    <source>
        <dbReference type="Google" id="ProtNLM"/>
    </source>
</evidence>
<gene>
    <name evidence="1" type="ORF">BFD99_07130</name>
    <name evidence="2" type="ORF">CJS35_08390</name>
</gene>
<proteinExistence type="predicted"/>
<evidence type="ECO:0000313" key="2">
    <source>
        <dbReference type="EMBL" id="EAL5415481.1"/>
    </source>
</evidence>
<evidence type="ECO:0000313" key="3">
    <source>
        <dbReference type="Proteomes" id="UP000335162"/>
    </source>
</evidence>
<name>A0A5T1VFS4_CAMJU</name>
<dbReference type="RefSeq" id="WP_002864047.1">
    <property type="nucleotide sequence ID" value="NZ_ON101336.1"/>
</dbReference>
<protein>
    <recommendedName>
        <fullName evidence="4">Lipoprotein</fullName>
    </recommendedName>
</protein>
<sequence>MRGLEMQAKLIFILLLGVLFFSACSTKNQGKYDEFFNNQTGWIPVNTQNKDLNKGTMDEK</sequence>
<dbReference type="PROSITE" id="PS51257">
    <property type="entry name" value="PROKAR_LIPOPROTEIN"/>
    <property type="match status" value="1"/>
</dbReference>
<accession>A0A5T1VFS4</accession>
<dbReference type="Proteomes" id="UP000335162">
    <property type="component" value="Unassembled WGS sequence"/>
</dbReference>
<organism evidence="2">
    <name type="scientific">Campylobacter jejuni</name>
    <dbReference type="NCBI Taxonomy" id="197"/>
    <lineage>
        <taxon>Bacteria</taxon>
        <taxon>Pseudomonadati</taxon>
        <taxon>Campylobacterota</taxon>
        <taxon>Epsilonproteobacteria</taxon>
        <taxon>Campylobacterales</taxon>
        <taxon>Campylobacteraceae</taxon>
        <taxon>Campylobacter</taxon>
    </lineage>
</organism>
<comment type="caution">
    <text evidence="2">The sequence shown here is derived from an EMBL/GenBank/DDBJ whole genome shotgun (WGS) entry which is preliminary data.</text>
</comment>